<name>A0ABS7Z1K5_9SPHI</name>
<evidence type="ECO:0000313" key="3">
    <source>
        <dbReference type="EMBL" id="MCA5004056.1"/>
    </source>
</evidence>
<keyword evidence="4" id="KW-1185">Reference proteome</keyword>
<dbReference type="Proteomes" id="UP001165302">
    <property type="component" value="Unassembled WGS sequence"/>
</dbReference>
<dbReference type="RefSeq" id="WP_225551390.1">
    <property type="nucleotide sequence ID" value="NZ_JADEYP010000003.1"/>
</dbReference>
<keyword evidence="1" id="KW-0813">Transport</keyword>
<keyword evidence="1" id="KW-0472">Membrane</keyword>
<protein>
    <submittedName>
        <fullName evidence="3">SusC/RagA family TonB-linked outer membrane protein</fullName>
    </submittedName>
</protein>
<dbReference type="InterPro" id="IPR037066">
    <property type="entry name" value="Plug_dom_sf"/>
</dbReference>
<dbReference type="InterPro" id="IPR039426">
    <property type="entry name" value="TonB-dep_rcpt-like"/>
</dbReference>
<organism evidence="3 4">
    <name type="scientific">Sphingobacterium bovistauri</name>
    <dbReference type="NCBI Taxonomy" id="2781959"/>
    <lineage>
        <taxon>Bacteria</taxon>
        <taxon>Pseudomonadati</taxon>
        <taxon>Bacteroidota</taxon>
        <taxon>Sphingobacteriia</taxon>
        <taxon>Sphingobacteriales</taxon>
        <taxon>Sphingobacteriaceae</taxon>
        <taxon>Sphingobacterium</taxon>
    </lineage>
</organism>
<sequence>MINIKYTILYMAAAMLQLTLIFAQTKTFKVLNEISHIPISDVNIIDVRSNISIYTDSAGLFKINLEKNYEFKLSKIGFKTIVLHLTSQSSNVIYMPSEEKLIEEAIVIQTGYQSLNPHQSTGASHSLSSSDIQKQIGRNILGRINNLSPGVRFDNKSTNSELQKLNISIRGMSTIDGPRDPLIVLDGFIYEGDIDNIDPNSVENITILKDAAATSIWGARAGNGVVVITSKRGISNGKLNVNFSSNFNISEKEDLYRIFQMPAKEYIAFEKLAFDKGFYDSSIKFTPYFALTPAVTIFEKVKNGALSINEADEYLKKFYEIDGRDDYTKYFLRNSTLQQNIVNLNGGNNFHRFNFSASNTNERGGSFSSYRKLNLNLNERIQLHEKLDVSVTVNFAKSLMKPGYNQYASYTALGRFYPYMDLVNDIGEANIIEDVYNKSYTDNFRKGLLKSWDYKPYEDLNFIKYNNNLQEIYAVFQSTYRVIPSISFNVAYQTHNQIQENDINYTKDSRLARNEYNAFAQYNTSTNAMVFPVPDGGIRDFSYAKTLSNTLRSQLNYSQSLQNIELSSILGLEMREKITENSNYKTYGYQEDPLTSLPVDFVNNFPLEITKGTGRISGFPRFNKAVNRFVSLYGNLSLSWKNKVGVSSSVRRDGANIFGALTNDKWKPFWSIGAFYDITKEDFLDFSYFNYFKVRSTYGFSGNVDLRKTPLPLANTSSNSHSQFPAMVIGTMNDPSLRWEEIRQLNLGLDFQTKNNVVSGNIDFYHKKGENLYGLSTYDYTTWGRQGFITKNVASMAGKGMDLMLTVKNINRKINWSTRYILALNKSITKKYYRQNVVNASAFLNDGTIITPVEELPLYGIAGFKWGGLDIEGNPRSYVDGEISNNYAQIIKEANEKGIDGNLIFYGSTKPQLFGSLENIFTFKDFSFSFNISFQGNYYFRKDATSYSTFLSNGIAFSDILDRWMQPGDEVKTNSPSFVYPVQSQRDQVYRQAEINILKADHIRFEYINVSWRKKILLAEHSYLFDIFLNASNIGLIWVKNEYGIDPEFQNRQYPLRTAALGFKLNF</sequence>
<keyword evidence="1" id="KW-0998">Cell outer membrane</keyword>
<dbReference type="EMBL" id="JADEYP010000003">
    <property type="protein sequence ID" value="MCA5004056.1"/>
    <property type="molecule type" value="Genomic_DNA"/>
</dbReference>
<dbReference type="NCBIfam" id="TIGR04056">
    <property type="entry name" value="OMP_RagA_SusC"/>
    <property type="match status" value="1"/>
</dbReference>
<reference evidence="3" key="1">
    <citation type="submission" date="2020-10" db="EMBL/GenBank/DDBJ databases">
        <authorList>
            <person name="Lu T."/>
            <person name="Wang Q."/>
            <person name="Han X."/>
        </authorList>
    </citation>
    <scope>NUCLEOTIDE SEQUENCE</scope>
    <source>
        <strain evidence="3">WQ 366</strain>
    </source>
</reference>
<dbReference type="SUPFAM" id="SSF56935">
    <property type="entry name" value="Porins"/>
    <property type="match status" value="1"/>
</dbReference>
<accession>A0ABS7Z1K5</accession>
<dbReference type="PROSITE" id="PS52016">
    <property type="entry name" value="TONB_DEPENDENT_REC_3"/>
    <property type="match status" value="1"/>
</dbReference>
<evidence type="ECO:0000313" key="4">
    <source>
        <dbReference type="Proteomes" id="UP001165302"/>
    </source>
</evidence>
<dbReference type="InterPro" id="IPR008969">
    <property type="entry name" value="CarboxyPept-like_regulatory"/>
</dbReference>
<keyword evidence="1" id="KW-0812">Transmembrane</keyword>
<dbReference type="InterPro" id="IPR023996">
    <property type="entry name" value="TonB-dep_OMP_SusC/RagA"/>
</dbReference>
<dbReference type="NCBIfam" id="TIGR04057">
    <property type="entry name" value="SusC_RagA_signa"/>
    <property type="match status" value="1"/>
</dbReference>
<evidence type="ECO:0000256" key="1">
    <source>
        <dbReference type="PROSITE-ProRule" id="PRU01360"/>
    </source>
</evidence>
<dbReference type="InterPro" id="IPR012910">
    <property type="entry name" value="Plug_dom"/>
</dbReference>
<gene>
    <name evidence="3" type="ORF">IPZ78_02680</name>
</gene>
<keyword evidence="1" id="KW-1134">Transmembrane beta strand</keyword>
<comment type="similarity">
    <text evidence="1">Belongs to the TonB-dependent receptor family.</text>
</comment>
<dbReference type="Gene3D" id="2.170.130.10">
    <property type="entry name" value="TonB-dependent receptor, plug domain"/>
    <property type="match status" value="1"/>
</dbReference>
<dbReference type="InterPro" id="IPR023997">
    <property type="entry name" value="TonB-dep_OMP_SusC/RagA_CS"/>
</dbReference>
<feature type="domain" description="TonB-dependent receptor plug" evidence="2">
    <location>
        <begin position="119"/>
        <end position="225"/>
    </location>
</feature>
<evidence type="ECO:0000259" key="2">
    <source>
        <dbReference type="Pfam" id="PF07715"/>
    </source>
</evidence>
<dbReference type="Pfam" id="PF07715">
    <property type="entry name" value="Plug"/>
    <property type="match status" value="1"/>
</dbReference>
<proteinExistence type="inferred from homology"/>
<comment type="subcellular location">
    <subcellularLocation>
        <location evidence="1">Cell outer membrane</location>
        <topology evidence="1">Multi-pass membrane protein</topology>
    </subcellularLocation>
</comment>
<dbReference type="SUPFAM" id="SSF49464">
    <property type="entry name" value="Carboxypeptidase regulatory domain-like"/>
    <property type="match status" value="1"/>
</dbReference>
<comment type="caution">
    <text evidence="3">The sequence shown here is derived from an EMBL/GenBank/DDBJ whole genome shotgun (WGS) entry which is preliminary data.</text>
</comment>